<organism evidence="2 3">
    <name type="scientific">Bifidobacterium aemilianum</name>
    <dbReference type="NCBI Taxonomy" id="2493120"/>
    <lineage>
        <taxon>Bacteria</taxon>
        <taxon>Bacillati</taxon>
        <taxon>Actinomycetota</taxon>
        <taxon>Actinomycetes</taxon>
        <taxon>Bifidobacteriales</taxon>
        <taxon>Bifidobacteriaceae</taxon>
        <taxon>Bifidobacterium</taxon>
    </lineage>
</organism>
<comment type="caution">
    <text evidence="2">The sequence shown here is derived from an EMBL/GenBank/DDBJ whole genome shotgun (WGS) entry which is preliminary data.</text>
</comment>
<dbReference type="EMBL" id="PDCG01000013">
    <property type="protein sequence ID" value="RBP97224.1"/>
    <property type="molecule type" value="Genomic_DNA"/>
</dbReference>
<keyword evidence="3" id="KW-1185">Reference proteome</keyword>
<evidence type="ECO:0000313" key="3">
    <source>
        <dbReference type="Proteomes" id="UP000252530"/>
    </source>
</evidence>
<keyword evidence="1" id="KW-1133">Transmembrane helix</keyword>
<evidence type="ECO:0000313" key="2">
    <source>
        <dbReference type="EMBL" id="RBP97224.1"/>
    </source>
</evidence>
<protein>
    <recommendedName>
        <fullName evidence="4">Peptide ABC transporter permease</fullName>
    </recommendedName>
</protein>
<dbReference type="Proteomes" id="UP000252530">
    <property type="component" value="Unassembled WGS sequence"/>
</dbReference>
<gene>
    <name evidence="2" type="ORF">CRD60_07945</name>
</gene>
<proteinExistence type="predicted"/>
<keyword evidence="1" id="KW-0472">Membrane</keyword>
<reference evidence="2 3" key="1">
    <citation type="submission" date="2017-10" db="EMBL/GenBank/DDBJ databases">
        <title>Bifidobacterium xylocopum sp. nov. and Bifidobacterium aemilianum sp. nov., from the carpenter bee (Xylocopa violacea) digestive tract.</title>
        <authorList>
            <person name="Alberoni D."/>
            <person name="Baffoni L."/>
            <person name="Di Gioia D."/>
            <person name="Gaggia F."/>
            <person name="Biavati B."/>
        </authorList>
    </citation>
    <scope>NUCLEOTIDE SEQUENCE [LARGE SCALE GENOMIC DNA]</scope>
    <source>
        <strain evidence="2 3">XV10</strain>
    </source>
</reference>
<name>A0A366K6D8_9BIFI</name>
<keyword evidence="1" id="KW-0812">Transmembrane</keyword>
<accession>A0A366K6D8</accession>
<sequence>MVKSKRRVSPQQRRIYRRRRVVAAIALVLTLSLLIFCLYSLGRGIAALGSVAGVGSGPDLSRSKVSSPVKVSKVRNCKASDLQLELSTKSPSTEVGGSVEFKETVKYVGGSSCLINTASDSLVLTITSGSDHIWRSDVCPADSHTILMSKADNMDRFEQPVTWDAERSSDSCTEGFAAPKVDSGSYSAKLSLKGQKKAVSQTLPLLVE</sequence>
<dbReference type="AlphaFoldDB" id="A0A366K6D8"/>
<feature type="transmembrane region" description="Helical" evidence="1">
    <location>
        <begin position="21"/>
        <end position="41"/>
    </location>
</feature>
<evidence type="ECO:0000256" key="1">
    <source>
        <dbReference type="SAM" id="Phobius"/>
    </source>
</evidence>
<evidence type="ECO:0008006" key="4">
    <source>
        <dbReference type="Google" id="ProtNLM"/>
    </source>
</evidence>